<evidence type="ECO:0000256" key="1">
    <source>
        <dbReference type="SAM" id="MobiDB-lite"/>
    </source>
</evidence>
<feature type="compositionally biased region" description="Low complexity" evidence="1">
    <location>
        <begin position="1"/>
        <end position="16"/>
    </location>
</feature>
<evidence type="ECO:0000313" key="2">
    <source>
        <dbReference type="EMBL" id="JAA81187.1"/>
    </source>
</evidence>
<feature type="non-terminal residue" evidence="2">
    <location>
        <position position="67"/>
    </location>
</feature>
<reference evidence="2" key="2">
    <citation type="submission" date="2013-05" db="EMBL/GenBank/DDBJ databases">
        <authorList>
            <person name="Carter J.-M."/>
            <person name="Baker S.C."/>
            <person name="Pink R."/>
            <person name="Carter D.R.F."/>
            <person name="Collins A."/>
            <person name="Tomlin J."/>
            <person name="Gibbs M."/>
            <person name="Breuker C.J."/>
        </authorList>
    </citation>
    <scope>NUCLEOTIDE SEQUENCE</scope>
    <source>
        <tissue evidence="2">Ovary</tissue>
    </source>
</reference>
<dbReference type="EMBL" id="GAIX01011373">
    <property type="protein sequence ID" value="JAA81187.1"/>
    <property type="molecule type" value="Transcribed_RNA"/>
</dbReference>
<reference evidence="2" key="1">
    <citation type="journal article" date="2013" name="BMC Genomics">
        <title>Unscrambling butterfly oogenesis.</title>
        <authorList>
            <person name="Carter J.M."/>
            <person name="Baker S.C."/>
            <person name="Pink R."/>
            <person name="Carter D.R."/>
            <person name="Collins A."/>
            <person name="Tomlin J."/>
            <person name="Gibbs M."/>
            <person name="Breuker C.J."/>
        </authorList>
    </citation>
    <scope>NUCLEOTIDE SEQUENCE</scope>
    <source>
        <tissue evidence="2">Ovary</tissue>
    </source>
</reference>
<organism evidence="2">
    <name type="scientific">Pararge aegeria</name>
    <name type="common">speckled wood butterfly</name>
    <dbReference type="NCBI Taxonomy" id="116150"/>
    <lineage>
        <taxon>Eukaryota</taxon>
        <taxon>Metazoa</taxon>
        <taxon>Ecdysozoa</taxon>
        <taxon>Arthropoda</taxon>
        <taxon>Hexapoda</taxon>
        <taxon>Insecta</taxon>
        <taxon>Pterygota</taxon>
        <taxon>Neoptera</taxon>
        <taxon>Endopterygota</taxon>
        <taxon>Lepidoptera</taxon>
        <taxon>Glossata</taxon>
        <taxon>Ditrysia</taxon>
        <taxon>Papilionoidea</taxon>
        <taxon>Nymphalidae</taxon>
        <taxon>Satyrinae</taxon>
        <taxon>Satyrini</taxon>
        <taxon>Parargina</taxon>
        <taxon>Pararge</taxon>
    </lineage>
</organism>
<name>S4PTV6_9NEOP</name>
<dbReference type="AlphaFoldDB" id="S4PTV6"/>
<sequence>MNSSCLLSKSSSSLRRLGGGGPRARSFSISIVVFSMYLCGDRLANFLPAALANAFLCSAMNLSAASS</sequence>
<protein>
    <submittedName>
        <fullName evidence="2">Uncharacterized protein</fullName>
    </submittedName>
</protein>
<accession>S4PTV6</accession>
<proteinExistence type="predicted"/>
<feature type="region of interest" description="Disordered" evidence="1">
    <location>
        <begin position="1"/>
        <end position="24"/>
    </location>
</feature>